<dbReference type="CDD" id="cd02766">
    <property type="entry name" value="MopB_3"/>
    <property type="match status" value="1"/>
</dbReference>
<dbReference type="GO" id="GO:0051536">
    <property type="term" value="F:iron-sulfur cluster binding"/>
    <property type="evidence" value="ECO:0007669"/>
    <property type="project" value="UniProtKB-KW"/>
</dbReference>
<dbReference type="SMART" id="SM00926">
    <property type="entry name" value="Molybdop_Fe4S4"/>
    <property type="match status" value="1"/>
</dbReference>
<reference evidence="6 7" key="1">
    <citation type="submission" date="2019-11" db="EMBL/GenBank/DDBJ databases">
        <title>Genome sequence of Moorella glycerini DSM11254.</title>
        <authorList>
            <person name="Poehlein A."/>
            <person name="Boeer T."/>
            <person name="Daniel R."/>
        </authorList>
    </citation>
    <scope>NUCLEOTIDE SEQUENCE [LARGE SCALE GENOMIC DNA]</scope>
    <source>
        <strain evidence="6 7">DSM 11254</strain>
    </source>
</reference>
<keyword evidence="3" id="KW-0408">Iron</keyword>
<dbReference type="OrthoDB" id="219031at2"/>
<dbReference type="InterPro" id="IPR006657">
    <property type="entry name" value="MoPterin_dinucl-bd_dom"/>
</dbReference>
<dbReference type="Gene3D" id="2.20.25.90">
    <property type="entry name" value="ADC-like domains"/>
    <property type="match status" value="1"/>
</dbReference>
<dbReference type="Pfam" id="PF00384">
    <property type="entry name" value="Molybdopterin"/>
    <property type="match status" value="1"/>
</dbReference>
<evidence type="ECO:0000256" key="3">
    <source>
        <dbReference type="ARBA" id="ARBA00023004"/>
    </source>
</evidence>
<accession>A0A6I5ZSV6</accession>
<feature type="domain" description="4Fe-4S Mo/W bis-MGD-type" evidence="5">
    <location>
        <begin position="7"/>
        <end position="64"/>
    </location>
</feature>
<name>A0A6I5ZSV6_9FIRM</name>
<dbReference type="GO" id="GO:0016491">
    <property type="term" value="F:oxidoreductase activity"/>
    <property type="evidence" value="ECO:0007669"/>
    <property type="project" value="UniProtKB-KW"/>
</dbReference>
<dbReference type="Pfam" id="PF04879">
    <property type="entry name" value="Molybdop_Fe4S4"/>
    <property type="match status" value="1"/>
</dbReference>
<evidence type="ECO:0000313" key="7">
    <source>
        <dbReference type="Proteomes" id="UP000425916"/>
    </source>
</evidence>
<dbReference type="InterPro" id="IPR006963">
    <property type="entry name" value="Mopterin_OxRdtase_4Fe-4S_dom"/>
</dbReference>
<dbReference type="SUPFAM" id="SSF53706">
    <property type="entry name" value="Formate dehydrogenase/DMSO reductase, domains 1-3"/>
    <property type="match status" value="1"/>
</dbReference>
<dbReference type="PROSITE" id="PS51669">
    <property type="entry name" value="4FE4S_MOW_BIS_MGD"/>
    <property type="match status" value="1"/>
</dbReference>
<gene>
    <name evidence="6" type="primary">ynfF_4</name>
    <name evidence="6" type="ORF">MGLY_24990</name>
</gene>
<keyword evidence="4" id="KW-0411">Iron-sulfur</keyword>
<dbReference type="GO" id="GO:0046872">
    <property type="term" value="F:metal ion binding"/>
    <property type="evidence" value="ECO:0007669"/>
    <property type="project" value="UniProtKB-KW"/>
</dbReference>
<dbReference type="AlphaFoldDB" id="A0A6I5ZSV6"/>
<dbReference type="GO" id="GO:0043546">
    <property type="term" value="F:molybdopterin cofactor binding"/>
    <property type="evidence" value="ECO:0007669"/>
    <property type="project" value="InterPro"/>
</dbReference>
<dbReference type="InterPro" id="IPR009010">
    <property type="entry name" value="Asp_de-COase-like_dom_sf"/>
</dbReference>
<evidence type="ECO:0000256" key="1">
    <source>
        <dbReference type="ARBA" id="ARBA00010312"/>
    </source>
</evidence>
<dbReference type="InterPro" id="IPR006656">
    <property type="entry name" value="Mopterin_OxRdtase"/>
</dbReference>
<dbReference type="PANTHER" id="PTHR43742:SF6">
    <property type="entry name" value="OXIDOREDUCTASE YYAE-RELATED"/>
    <property type="match status" value="1"/>
</dbReference>
<proteinExistence type="inferred from homology"/>
<dbReference type="PANTHER" id="PTHR43742">
    <property type="entry name" value="TRIMETHYLAMINE-N-OXIDE REDUCTASE"/>
    <property type="match status" value="1"/>
</dbReference>
<sequence length="695" mass="76965">MFSIDGYQVYRHVCPRNCFCSCGLLSYVRHGRLEKVAGDPRHGFNQGRLCAKGYAYVQRVYSPERVVFPLRQVPRGSGNWERISWDEALDIIARKILEIKGRYNSLLPVALYAHYGNIGLLHQAVEGFFDALGYISKINGNLCWSAGLEANLLDMGTNCQPDPETMAAARTIVVWGANPAWTALHQMHIIEAARRQGALIVVIDPVLTSTAARADVHIRIKPGGDGALALGVAKYLIEQDWCDQEFIANRVAGWDEFLTYLQQEIDYEKVCRLAGVTREQIGLLAELLSQRRPAVIWKGMGLQRYSNGGQNVRAINALAAITGNLGQYGGGLYYASLQNWDLFNYHARNWSPPANMQGIPAPGGGFTHRFLNINRTGRELLAAADPPVRFLWLARSNPFSQGTDLALMEKAIKDMEMVVLVDQFLTPTAAIADIFLPCTTQFEEWDIVISYWHSWVAINQPAIDPVGESRSDLRIAWALSHRLNDLSPGCCRFPAGGEEEEWVAAEFNPRVYKLLGIRDYRELLAGPRKLQILPPPWQNGPFPTPSGKYELYSAQAGDLGLPALPEFKPPLSPPPAYPYRLLTPHMQASNNSQFYNLSWLAVGSQEPVLRLHPEVAARVGLKDGGKVRVYNSQGEIILPARITATVPPDIVVCYQGGMGKAVNRLLGNVSTDMGSWATGAPAPAFFDTFVNIVPL</sequence>
<evidence type="ECO:0000313" key="6">
    <source>
        <dbReference type="EMBL" id="QGP93102.1"/>
    </source>
</evidence>
<dbReference type="EC" id="1.8.99.-" evidence="6"/>
<dbReference type="Gene3D" id="3.40.228.10">
    <property type="entry name" value="Dimethylsulfoxide Reductase, domain 2"/>
    <property type="match status" value="1"/>
</dbReference>
<dbReference type="Pfam" id="PF01568">
    <property type="entry name" value="Molydop_binding"/>
    <property type="match status" value="1"/>
</dbReference>
<dbReference type="RefSeq" id="WP_156274287.1">
    <property type="nucleotide sequence ID" value="NZ_CP046244.1"/>
</dbReference>
<evidence type="ECO:0000256" key="2">
    <source>
        <dbReference type="ARBA" id="ARBA00022723"/>
    </source>
</evidence>
<dbReference type="Gene3D" id="3.30.2070.10">
    <property type="entry name" value="Formate dehydrogenase/DMSO reductase"/>
    <property type="match status" value="1"/>
</dbReference>
<keyword evidence="6" id="KW-0560">Oxidoreductase</keyword>
<comment type="similarity">
    <text evidence="1">Belongs to the prokaryotic molybdopterin-containing oxidoreductase family.</text>
</comment>
<protein>
    <submittedName>
        <fullName evidence="6">Putative dimethyl sulfoxide reductase chain YnfF</fullName>
        <ecNumber evidence="6">1.8.99.-</ecNumber>
    </submittedName>
</protein>
<dbReference type="SUPFAM" id="SSF50692">
    <property type="entry name" value="ADC-like"/>
    <property type="match status" value="1"/>
</dbReference>
<keyword evidence="7" id="KW-1185">Reference proteome</keyword>
<dbReference type="InterPro" id="IPR050612">
    <property type="entry name" value="Prok_Mopterin_Oxidored"/>
</dbReference>
<evidence type="ECO:0000259" key="5">
    <source>
        <dbReference type="PROSITE" id="PS51669"/>
    </source>
</evidence>
<dbReference type="Gene3D" id="2.40.40.20">
    <property type="match status" value="1"/>
</dbReference>
<dbReference type="EMBL" id="CP046244">
    <property type="protein sequence ID" value="QGP93102.1"/>
    <property type="molecule type" value="Genomic_DNA"/>
</dbReference>
<evidence type="ECO:0000256" key="4">
    <source>
        <dbReference type="ARBA" id="ARBA00023014"/>
    </source>
</evidence>
<dbReference type="Proteomes" id="UP000425916">
    <property type="component" value="Chromosome"/>
</dbReference>
<keyword evidence="2" id="KW-0479">Metal-binding</keyword>
<dbReference type="Gene3D" id="3.40.50.740">
    <property type="match status" value="1"/>
</dbReference>
<organism evidence="6 7">
    <name type="scientific">Neomoorella glycerini</name>
    <dbReference type="NCBI Taxonomy" id="55779"/>
    <lineage>
        <taxon>Bacteria</taxon>
        <taxon>Bacillati</taxon>
        <taxon>Bacillota</taxon>
        <taxon>Clostridia</taxon>
        <taxon>Neomoorellales</taxon>
        <taxon>Neomoorellaceae</taxon>
        <taxon>Neomoorella</taxon>
    </lineage>
</organism>